<feature type="domain" description="PAC" evidence="8">
    <location>
        <begin position="510"/>
        <end position="565"/>
    </location>
</feature>
<evidence type="ECO:0000256" key="1">
    <source>
        <dbReference type="ARBA" id="ARBA00000085"/>
    </source>
</evidence>
<dbReference type="InterPro" id="IPR036097">
    <property type="entry name" value="HisK_dim/P_sf"/>
</dbReference>
<dbReference type="PRINTS" id="PR00344">
    <property type="entry name" value="BCTRLSENSOR"/>
</dbReference>
<dbReference type="PROSITE" id="PS50112">
    <property type="entry name" value="PAS"/>
    <property type="match status" value="2"/>
</dbReference>
<organism evidence="9 10">
    <name type="scientific">Flavobacterium rivuli WB 3.3-2 = DSM 21788</name>
    <dbReference type="NCBI Taxonomy" id="1121895"/>
    <lineage>
        <taxon>Bacteria</taxon>
        <taxon>Pseudomonadati</taxon>
        <taxon>Bacteroidota</taxon>
        <taxon>Flavobacteriia</taxon>
        <taxon>Flavobacteriales</taxon>
        <taxon>Flavobacteriaceae</taxon>
        <taxon>Flavobacterium</taxon>
    </lineage>
</organism>
<dbReference type="InterPro" id="IPR013656">
    <property type="entry name" value="PAS_4"/>
</dbReference>
<feature type="domain" description="PAC" evidence="8">
    <location>
        <begin position="253"/>
        <end position="305"/>
    </location>
</feature>
<dbReference type="PANTHER" id="PTHR43304:SF1">
    <property type="entry name" value="PAC DOMAIN-CONTAINING PROTEIN"/>
    <property type="match status" value="1"/>
</dbReference>
<dbReference type="NCBIfam" id="TIGR00229">
    <property type="entry name" value="sensory_box"/>
    <property type="match status" value="2"/>
</dbReference>
<keyword evidence="5" id="KW-0418">Kinase</keyword>
<accession>A0A0A2LZW7</accession>
<dbReference type="Gene3D" id="3.30.450.20">
    <property type="entry name" value="PAS domain"/>
    <property type="match status" value="5"/>
</dbReference>
<dbReference type="InterPro" id="IPR001610">
    <property type="entry name" value="PAC"/>
</dbReference>
<dbReference type="SMART" id="SM00091">
    <property type="entry name" value="PAS"/>
    <property type="match status" value="5"/>
</dbReference>
<feature type="domain" description="Histidine kinase" evidence="6">
    <location>
        <begin position="724"/>
        <end position="949"/>
    </location>
</feature>
<evidence type="ECO:0000259" key="8">
    <source>
        <dbReference type="PROSITE" id="PS50113"/>
    </source>
</evidence>
<dbReference type="Gene3D" id="3.30.565.10">
    <property type="entry name" value="Histidine kinase-like ATPase, C-terminal domain"/>
    <property type="match status" value="1"/>
</dbReference>
<dbReference type="InterPro" id="IPR005467">
    <property type="entry name" value="His_kinase_dom"/>
</dbReference>
<dbReference type="SUPFAM" id="SSF47384">
    <property type="entry name" value="Homodimeric domain of signal transducing histidine kinase"/>
    <property type="match status" value="1"/>
</dbReference>
<comment type="caution">
    <text evidence="9">The sequence shown here is derived from an EMBL/GenBank/DDBJ whole genome shotgun (WGS) entry which is preliminary data.</text>
</comment>
<dbReference type="SMART" id="SM00387">
    <property type="entry name" value="HATPase_c"/>
    <property type="match status" value="1"/>
</dbReference>
<evidence type="ECO:0000313" key="9">
    <source>
        <dbReference type="EMBL" id="KGO85927.1"/>
    </source>
</evidence>
<dbReference type="Pfam" id="PF13188">
    <property type="entry name" value="PAS_8"/>
    <property type="match status" value="1"/>
</dbReference>
<feature type="domain" description="PAS" evidence="7">
    <location>
        <begin position="566"/>
        <end position="644"/>
    </location>
</feature>
<feature type="domain" description="PAS" evidence="7">
    <location>
        <begin position="181"/>
        <end position="251"/>
    </location>
</feature>
<comment type="catalytic activity">
    <reaction evidence="1">
        <text>ATP + protein L-histidine = ADP + protein N-phospho-L-histidine.</text>
        <dbReference type="EC" id="2.7.13.3"/>
    </reaction>
</comment>
<dbReference type="PANTHER" id="PTHR43304">
    <property type="entry name" value="PHYTOCHROME-LIKE PROTEIN CPH1"/>
    <property type="match status" value="1"/>
</dbReference>
<dbReference type="eggNOG" id="COG4251">
    <property type="taxonomic scope" value="Bacteria"/>
</dbReference>
<evidence type="ECO:0000256" key="5">
    <source>
        <dbReference type="ARBA" id="ARBA00022777"/>
    </source>
</evidence>
<evidence type="ECO:0000313" key="10">
    <source>
        <dbReference type="Proteomes" id="UP000030152"/>
    </source>
</evidence>
<dbReference type="SMART" id="SM00388">
    <property type="entry name" value="HisKA"/>
    <property type="match status" value="1"/>
</dbReference>
<dbReference type="Pfam" id="PF02518">
    <property type="entry name" value="HATPase_c"/>
    <property type="match status" value="1"/>
</dbReference>
<dbReference type="SUPFAM" id="SSF55874">
    <property type="entry name" value="ATPase domain of HSP90 chaperone/DNA topoisomerase II/histidine kinase"/>
    <property type="match status" value="1"/>
</dbReference>
<dbReference type="FunFam" id="3.30.565.10:FF:000006">
    <property type="entry name" value="Sensor histidine kinase WalK"/>
    <property type="match status" value="1"/>
</dbReference>
<name>A0A0A2LZW7_9FLAO</name>
<dbReference type="CDD" id="cd00130">
    <property type="entry name" value="PAS"/>
    <property type="match status" value="2"/>
</dbReference>
<dbReference type="EMBL" id="JRLX01000015">
    <property type="protein sequence ID" value="KGO85927.1"/>
    <property type="molecule type" value="Genomic_DNA"/>
</dbReference>
<keyword evidence="3" id="KW-0597">Phosphoprotein</keyword>
<dbReference type="InterPro" id="IPR036890">
    <property type="entry name" value="HATPase_C_sf"/>
</dbReference>
<dbReference type="Gene3D" id="1.10.287.130">
    <property type="match status" value="1"/>
</dbReference>
<dbReference type="Proteomes" id="UP000030152">
    <property type="component" value="Unassembled WGS sequence"/>
</dbReference>
<dbReference type="InterPro" id="IPR000014">
    <property type="entry name" value="PAS"/>
</dbReference>
<dbReference type="OrthoDB" id="9766459at2"/>
<reference evidence="9 10" key="1">
    <citation type="submission" date="2013-09" db="EMBL/GenBank/DDBJ databases">
        <authorList>
            <person name="Zeng Z."/>
            <person name="Chen C."/>
        </authorList>
    </citation>
    <scope>NUCLEOTIDE SEQUENCE [LARGE SCALE GENOMIC DNA]</scope>
    <source>
        <strain evidence="9 10">WB 3.3-2</strain>
    </source>
</reference>
<dbReference type="InterPro" id="IPR035965">
    <property type="entry name" value="PAS-like_dom_sf"/>
</dbReference>
<dbReference type="STRING" id="1121895.GCA_000378485_03198"/>
<keyword evidence="4" id="KW-0808">Transferase</keyword>
<dbReference type="Pfam" id="PF08448">
    <property type="entry name" value="PAS_4"/>
    <property type="match status" value="2"/>
</dbReference>
<dbReference type="GO" id="GO:0000155">
    <property type="term" value="F:phosphorelay sensor kinase activity"/>
    <property type="evidence" value="ECO:0007669"/>
    <property type="project" value="InterPro"/>
</dbReference>
<dbReference type="CDD" id="cd00082">
    <property type="entry name" value="HisKA"/>
    <property type="match status" value="1"/>
</dbReference>
<sequence>MIDGSNTTEEYPFFKGGGTMGKITREHDWSKTLLGIPSAWPQSLQTSLSIVLNSIQPMVVLWGEENTCIFNDAYRSISSISSNAEAVMGKSAEALWGSDWDLIKPLIQQIKTYGEVIDENRHFQEIYTLNGPDAAWSANYSPIYGENQAISGVLVSWFEKFSKNHQDNEIKSRTQYELDESEMHLQLLRDTVPAMIFYIDNEQRYLSYNQVFRSWFGVGPTDAIGKTVCEFLGEAAYEKVGPRLDVAYSGVQERYELFAPSRIGVPRWLDIVYTPHKNTEGQVVGVIVHATDVTKSKQTEISLRQSEARFRALIEEAPVATCLFTGRELTIEIANELMLGVWGKDRSVIGQTLENGVPELRGQPFLDILDKVFTTGIEYSDTAAPAELEVNGILSTYYFNFTYKPLFNENGEVYGIMDMAVDVTEQVLIRKRVEENEGKLRTLIQSAPPAIGMFVGRELIIESPNRAFRDTIGRGNDIEGKSLKALMPELEQQPFLDLLDNVFTTGEMFQADSAKLQVLKDGKLEEKYFNVTFSPLFNEEGNVYAIIDVSVDVTDYVIAKEGIEAKEKELRDLINAAPVGICVVSNAPVKIEEVNDRFLQILGIKGEQLIGKPDWMLFGDMAQIFERELDILLKSGVKHITEEQQIKILRNDAEESIFITFEYVPLLDSNSDISKVMIIAIEMTHQVQMRKEIEKAVTERTKELAASNISLQRSNNELEQFAYIASHDLQEPVRKINTFVGKLEDNLSTINGKSRIYIDKIKSSTGRMEILIRDVLALSIVSRNAGLLTSVDLQAVLREVENENELQISQKQAVIEYSDLPVIKAIPSQMLQLFSNLVSNALKYSHKHIRPVIKISSSKLKNADLNNYTQLSLQKKYYKIEVSDNGIGFDKQHAERIFKIFQRLHAKNEFEGTGIGLSICQKIVHNHGGEIMAASEPGAGAVFIIILPY</sequence>
<dbReference type="InterPro" id="IPR004358">
    <property type="entry name" value="Sig_transdc_His_kin-like_C"/>
</dbReference>
<proteinExistence type="predicted"/>
<dbReference type="InterPro" id="IPR003594">
    <property type="entry name" value="HATPase_dom"/>
</dbReference>
<evidence type="ECO:0000256" key="4">
    <source>
        <dbReference type="ARBA" id="ARBA00022679"/>
    </source>
</evidence>
<dbReference type="SUPFAM" id="SSF55785">
    <property type="entry name" value="PYP-like sensor domain (PAS domain)"/>
    <property type="match status" value="4"/>
</dbReference>
<evidence type="ECO:0000259" key="7">
    <source>
        <dbReference type="PROSITE" id="PS50112"/>
    </source>
</evidence>
<dbReference type="PROSITE" id="PS50109">
    <property type="entry name" value="HIS_KIN"/>
    <property type="match status" value="1"/>
</dbReference>
<gene>
    <name evidence="9" type="ORF">Q765_13935</name>
</gene>
<dbReference type="InterPro" id="IPR003661">
    <property type="entry name" value="HisK_dim/P_dom"/>
</dbReference>
<protein>
    <recommendedName>
        <fullName evidence="2">histidine kinase</fullName>
        <ecNumber evidence="2">2.7.13.3</ecNumber>
    </recommendedName>
</protein>
<keyword evidence="10" id="KW-1185">Reference proteome</keyword>
<dbReference type="AlphaFoldDB" id="A0A0A2LZW7"/>
<dbReference type="SMART" id="SM00086">
    <property type="entry name" value="PAC"/>
    <property type="match status" value="3"/>
</dbReference>
<dbReference type="PROSITE" id="PS50113">
    <property type="entry name" value="PAC"/>
    <property type="match status" value="2"/>
</dbReference>
<evidence type="ECO:0000259" key="6">
    <source>
        <dbReference type="PROSITE" id="PS50109"/>
    </source>
</evidence>
<dbReference type="InterPro" id="IPR052162">
    <property type="entry name" value="Sensor_kinase/Photoreceptor"/>
</dbReference>
<evidence type="ECO:0000256" key="2">
    <source>
        <dbReference type="ARBA" id="ARBA00012438"/>
    </source>
</evidence>
<dbReference type="InterPro" id="IPR000700">
    <property type="entry name" value="PAS-assoc_C"/>
</dbReference>
<dbReference type="RefSeq" id="WP_020214364.1">
    <property type="nucleotide sequence ID" value="NZ_JRLX01000015.1"/>
</dbReference>
<dbReference type="EC" id="2.7.13.3" evidence="2"/>
<evidence type="ECO:0000256" key="3">
    <source>
        <dbReference type="ARBA" id="ARBA00022553"/>
    </source>
</evidence>